<dbReference type="GO" id="GO:0005524">
    <property type="term" value="F:ATP binding"/>
    <property type="evidence" value="ECO:0007669"/>
    <property type="project" value="UniProtKB-UniRule"/>
</dbReference>
<proteinExistence type="inferred from homology"/>
<reference evidence="6 7" key="1">
    <citation type="journal article" date="2015" name="Nature">
        <title>rRNA introns, odd ribosomes, and small enigmatic genomes across a large radiation of phyla.</title>
        <authorList>
            <person name="Brown C.T."/>
            <person name="Hug L.A."/>
            <person name="Thomas B.C."/>
            <person name="Sharon I."/>
            <person name="Castelle C.J."/>
            <person name="Singh A."/>
            <person name="Wilkins M.J."/>
            <person name="Williams K.H."/>
            <person name="Banfield J.F."/>
        </authorList>
    </citation>
    <scope>NUCLEOTIDE SEQUENCE [LARGE SCALE GENOMIC DNA]</scope>
</reference>
<dbReference type="GO" id="GO:0008817">
    <property type="term" value="F:corrinoid adenosyltransferase activity"/>
    <property type="evidence" value="ECO:0007669"/>
    <property type="project" value="UniProtKB-UniRule"/>
</dbReference>
<evidence type="ECO:0000259" key="5">
    <source>
        <dbReference type="Pfam" id="PF01923"/>
    </source>
</evidence>
<sequence>MFLIVIYVIFKYVGIQFFSMPIYTKAGDKGQTSLFGGKRVSKADATIAAVGEIDEFNGCLGLIIAKFENLPRFDKLTEFFPALQNDLFAIGAVLTGGKSKLDYLDARVSEMEVKIDEMEKQLPPLSNFILPGGSEIAACVHVGRSVCRRTERGIVALAEKQTIDPSIIKYFNRLSDLLFMTARLVNDRAGIKEKIWKES</sequence>
<dbReference type="SUPFAM" id="SSF89028">
    <property type="entry name" value="Cobalamin adenosyltransferase-like"/>
    <property type="match status" value="1"/>
</dbReference>
<keyword evidence="4" id="KW-0169">Cobalamin biosynthesis</keyword>
<dbReference type="PANTHER" id="PTHR12213:SF0">
    <property type="entry name" value="CORRINOID ADENOSYLTRANSFERASE MMAB"/>
    <property type="match status" value="1"/>
</dbReference>
<comment type="similarity">
    <text evidence="4">Belongs to the Cob(I)alamin adenosyltransferase family.</text>
</comment>
<evidence type="ECO:0000256" key="2">
    <source>
        <dbReference type="ARBA" id="ARBA00022741"/>
    </source>
</evidence>
<evidence type="ECO:0000256" key="3">
    <source>
        <dbReference type="ARBA" id="ARBA00022840"/>
    </source>
</evidence>
<comment type="catalytic activity">
    <reaction evidence="4">
        <text>2 cob(II)yrinate a,c diamide + reduced [electron-transfer flavoprotein] + 2 ATP = 2 adenosylcob(III)yrinate a,c-diamide + 2 triphosphate + oxidized [electron-transfer flavoprotein] + 3 H(+)</text>
        <dbReference type="Rhea" id="RHEA:11528"/>
        <dbReference type="Rhea" id="RHEA-COMP:10685"/>
        <dbReference type="Rhea" id="RHEA-COMP:10686"/>
        <dbReference type="ChEBI" id="CHEBI:15378"/>
        <dbReference type="ChEBI" id="CHEBI:18036"/>
        <dbReference type="ChEBI" id="CHEBI:30616"/>
        <dbReference type="ChEBI" id="CHEBI:57692"/>
        <dbReference type="ChEBI" id="CHEBI:58307"/>
        <dbReference type="ChEBI" id="CHEBI:58503"/>
        <dbReference type="ChEBI" id="CHEBI:58537"/>
        <dbReference type="EC" id="2.5.1.17"/>
    </reaction>
</comment>
<dbReference type="InterPro" id="IPR016030">
    <property type="entry name" value="CblAdoTrfase-like"/>
</dbReference>
<comment type="pathway">
    <text evidence="4">Cofactor biosynthesis; adenosylcobalamin biosynthesis; adenosylcobalamin from cob(II)yrinate a,c-diamide: step 2/7.</text>
</comment>
<dbReference type="UniPathway" id="UPA00148">
    <property type="reaction ID" value="UER00233"/>
</dbReference>
<dbReference type="PANTHER" id="PTHR12213">
    <property type="entry name" value="CORRINOID ADENOSYLTRANSFERASE"/>
    <property type="match status" value="1"/>
</dbReference>
<dbReference type="InterPro" id="IPR036451">
    <property type="entry name" value="CblAdoTrfase-like_sf"/>
</dbReference>
<protein>
    <recommendedName>
        <fullName evidence="4">Corrinoid adenosyltransferase</fullName>
        <ecNumber evidence="4">2.5.1.17</ecNumber>
    </recommendedName>
    <alternativeName>
        <fullName evidence="4">Cob(II)alamin adenosyltransferase</fullName>
    </alternativeName>
    <alternativeName>
        <fullName evidence="4">Cob(II)yrinic acid a,c-diamide adenosyltransferase</fullName>
    </alternativeName>
    <alternativeName>
        <fullName evidence="4">Cobinamide/cobalamin adenosyltransferase</fullName>
    </alternativeName>
</protein>
<comment type="caution">
    <text evidence="6">The sequence shown here is derived from an EMBL/GenBank/DDBJ whole genome shotgun (WGS) entry which is preliminary data.</text>
</comment>
<dbReference type="EMBL" id="LCMJ01000011">
    <property type="protein sequence ID" value="KKU36172.1"/>
    <property type="molecule type" value="Genomic_DNA"/>
</dbReference>
<dbReference type="AlphaFoldDB" id="A0A0G1PUE5"/>
<dbReference type="EC" id="2.5.1.17" evidence="4"/>
<dbReference type="Pfam" id="PF01923">
    <property type="entry name" value="Cob_adeno_trans"/>
    <property type="match status" value="1"/>
</dbReference>
<evidence type="ECO:0000256" key="4">
    <source>
        <dbReference type="RuleBase" id="RU366026"/>
    </source>
</evidence>
<comment type="catalytic activity">
    <reaction evidence="4">
        <text>2 cob(II)alamin + reduced [electron-transfer flavoprotein] + 2 ATP = 2 adenosylcob(III)alamin + 2 triphosphate + oxidized [electron-transfer flavoprotein] + 3 H(+)</text>
        <dbReference type="Rhea" id="RHEA:28671"/>
        <dbReference type="Rhea" id="RHEA-COMP:10685"/>
        <dbReference type="Rhea" id="RHEA-COMP:10686"/>
        <dbReference type="ChEBI" id="CHEBI:15378"/>
        <dbReference type="ChEBI" id="CHEBI:16304"/>
        <dbReference type="ChEBI" id="CHEBI:18036"/>
        <dbReference type="ChEBI" id="CHEBI:18408"/>
        <dbReference type="ChEBI" id="CHEBI:30616"/>
        <dbReference type="ChEBI" id="CHEBI:57692"/>
        <dbReference type="ChEBI" id="CHEBI:58307"/>
        <dbReference type="EC" id="2.5.1.17"/>
    </reaction>
</comment>
<evidence type="ECO:0000313" key="6">
    <source>
        <dbReference type="EMBL" id="KKU36172.1"/>
    </source>
</evidence>
<accession>A0A0G1PUE5</accession>
<dbReference type="InterPro" id="IPR029499">
    <property type="entry name" value="PduO-typ"/>
</dbReference>
<dbReference type="GO" id="GO:0009236">
    <property type="term" value="P:cobalamin biosynthetic process"/>
    <property type="evidence" value="ECO:0007669"/>
    <property type="project" value="UniProtKB-UniRule"/>
</dbReference>
<dbReference type="Gene3D" id="1.20.1200.10">
    <property type="entry name" value="Cobalamin adenosyltransferase-like"/>
    <property type="match status" value="1"/>
</dbReference>
<dbReference type="Proteomes" id="UP000034067">
    <property type="component" value="Unassembled WGS sequence"/>
</dbReference>
<dbReference type="NCBIfam" id="TIGR00636">
    <property type="entry name" value="PduO_Nterm"/>
    <property type="match status" value="1"/>
</dbReference>
<keyword evidence="1 4" id="KW-0808">Transferase</keyword>
<name>A0A0G1PUE5_9BACT</name>
<keyword evidence="3 4" id="KW-0067">ATP-binding</keyword>
<gene>
    <name evidence="6" type="ORF">UX48_C0011G0010</name>
</gene>
<keyword evidence="2 4" id="KW-0547">Nucleotide-binding</keyword>
<dbReference type="PATRIC" id="fig|1618617.3.peg.178"/>
<evidence type="ECO:0000256" key="1">
    <source>
        <dbReference type="ARBA" id="ARBA00022679"/>
    </source>
</evidence>
<evidence type="ECO:0000313" key="7">
    <source>
        <dbReference type="Proteomes" id="UP000034067"/>
    </source>
</evidence>
<organism evidence="6 7">
    <name type="scientific">Candidatus Azambacteria bacterium GW2011_GWB1_46_27</name>
    <dbReference type="NCBI Taxonomy" id="1618617"/>
    <lineage>
        <taxon>Bacteria</taxon>
        <taxon>Candidatus Azamiibacteriota</taxon>
    </lineage>
</organism>
<feature type="domain" description="Cobalamin adenosyltransferase-like" evidence="5">
    <location>
        <begin position="22"/>
        <end position="184"/>
    </location>
</feature>